<evidence type="ECO:0000313" key="2">
    <source>
        <dbReference type="Proteomes" id="UP001501508"/>
    </source>
</evidence>
<accession>A0ABP8M6U8</accession>
<evidence type="ECO:0008006" key="3">
    <source>
        <dbReference type="Google" id="ProtNLM"/>
    </source>
</evidence>
<proteinExistence type="predicted"/>
<organism evidence="1 2">
    <name type="scientific">Ravibacter arvi</name>
    <dbReference type="NCBI Taxonomy" id="2051041"/>
    <lineage>
        <taxon>Bacteria</taxon>
        <taxon>Pseudomonadati</taxon>
        <taxon>Bacteroidota</taxon>
        <taxon>Cytophagia</taxon>
        <taxon>Cytophagales</taxon>
        <taxon>Spirosomataceae</taxon>
        <taxon>Ravibacter</taxon>
    </lineage>
</organism>
<dbReference type="EMBL" id="BAABEY010000032">
    <property type="protein sequence ID" value="GAA4444432.1"/>
    <property type="molecule type" value="Genomic_DNA"/>
</dbReference>
<comment type="caution">
    <text evidence="1">The sequence shown here is derived from an EMBL/GenBank/DDBJ whole genome shotgun (WGS) entry which is preliminary data.</text>
</comment>
<dbReference type="Proteomes" id="UP001501508">
    <property type="component" value="Unassembled WGS sequence"/>
</dbReference>
<sequence>MRAEFHPEAGMGSGGRYGLTRTSVLGLVPLKSEVQASFSLRKKFDLRAVHTLMYVHYGQSSPEIDGLRIPQNGYKSVSAGVIRLQASLKDRLWMYGGGLGISESNETFFSPRPHIWGGAARMHILGLQTQLMYGSILLYNQKLMVVPVFGINKRFNKNWRATAILPFTASVRYNANKWLNMEAISGLNGYSSGFKLAAPATPELERMNRQNYRHVKAGLAVNAHLLSVFNISLEAGVTTFRSLKDIGETGLVLERYRPATAPYVGASLRYLTSRSKLSSKFTRRMGIGDSGLNW</sequence>
<reference evidence="2" key="1">
    <citation type="journal article" date="2019" name="Int. J. Syst. Evol. Microbiol.">
        <title>The Global Catalogue of Microorganisms (GCM) 10K type strain sequencing project: providing services to taxonomists for standard genome sequencing and annotation.</title>
        <authorList>
            <consortium name="The Broad Institute Genomics Platform"/>
            <consortium name="The Broad Institute Genome Sequencing Center for Infectious Disease"/>
            <person name="Wu L."/>
            <person name="Ma J."/>
        </authorList>
    </citation>
    <scope>NUCLEOTIDE SEQUENCE [LARGE SCALE GENOMIC DNA]</scope>
    <source>
        <strain evidence="2">JCM 31920</strain>
    </source>
</reference>
<name>A0ABP8M6U8_9BACT</name>
<keyword evidence="2" id="KW-1185">Reference proteome</keyword>
<evidence type="ECO:0000313" key="1">
    <source>
        <dbReference type="EMBL" id="GAA4444432.1"/>
    </source>
</evidence>
<gene>
    <name evidence="1" type="ORF">GCM10023091_34540</name>
</gene>
<protein>
    <recommendedName>
        <fullName evidence="3">PorT family protein</fullName>
    </recommendedName>
</protein>